<dbReference type="Proteomes" id="UP001251528">
    <property type="component" value="Unassembled WGS sequence"/>
</dbReference>
<feature type="transmembrane region" description="Helical" evidence="1">
    <location>
        <begin position="142"/>
        <end position="167"/>
    </location>
</feature>
<reference evidence="3" key="1">
    <citation type="submission" date="2023-06" db="EMBL/GenBank/DDBJ databases">
        <title>Conoideocrella luteorostrata (Hypocreales: Clavicipitaceae), a potential biocontrol fungus for elongate hemlock scale in United States Christmas tree production areas.</title>
        <authorList>
            <person name="Barrett H."/>
            <person name="Lovett B."/>
            <person name="Macias A.M."/>
            <person name="Stajich J.E."/>
            <person name="Kasson M.T."/>
        </authorList>
    </citation>
    <scope>NUCLEOTIDE SEQUENCE</scope>
    <source>
        <strain evidence="3">ARSEF 14590</strain>
    </source>
</reference>
<proteinExistence type="predicted"/>
<name>A0AAJ0G1G9_9HYPO</name>
<keyword evidence="4" id="KW-1185">Reference proteome</keyword>
<keyword evidence="2" id="KW-0732">Signal</keyword>
<dbReference type="EMBL" id="JASWJB010000026">
    <property type="protein sequence ID" value="KAK2609214.1"/>
    <property type="molecule type" value="Genomic_DNA"/>
</dbReference>
<evidence type="ECO:0000256" key="2">
    <source>
        <dbReference type="SAM" id="SignalP"/>
    </source>
</evidence>
<feature type="signal peptide" evidence="2">
    <location>
        <begin position="1"/>
        <end position="21"/>
    </location>
</feature>
<keyword evidence="1" id="KW-0812">Transmembrane</keyword>
<evidence type="ECO:0000313" key="3">
    <source>
        <dbReference type="EMBL" id="KAK2609214.1"/>
    </source>
</evidence>
<sequence length="222" mass="23595">MAKVAFILLLLLSSASQLGSARNCTDGVTYCGYYLLGMDNYQKSIENALSRASQPANNQTRVANSLFNCYGTEGAIWFNRYCQNGCLTGAADKNDYCRGATVSVAAACPSSVLVTSSSTAPSVASTTAANIQPCDCPRKTPVGGIVGGVVGGVAGTAAAGLGLFFWYRRRKNGELQASRQEHRSMYHRPAVAPENDFCDMQASDRGPGLMHEVAANVRHELH</sequence>
<evidence type="ECO:0000313" key="4">
    <source>
        <dbReference type="Proteomes" id="UP001251528"/>
    </source>
</evidence>
<accession>A0AAJ0G1G9</accession>
<comment type="caution">
    <text evidence="3">The sequence shown here is derived from an EMBL/GenBank/DDBJ whole genome shotgun (WGS) entry which is preliminary data.</text>
</comment>
<evidence type="ECO:0000256" key="1">
    <source>
        <dbReference type="SAM" id="Phobius"/>
    </source>
</evidence>
<protein>
    <submittedName>
        <fullName evidence="3">Uncharacterized protein</fullName>
    </submittedName>
</protein>
<organism evidence="3 4">
    <name type="scientific">Conoideocrella luteorostrata</name>
    <dbReference type="NCBI Taxonomy" id="1105319"/>
    <lineage>
        <taxon>Eukaryota</taxon>
        <taxon>Fungi</taxon>
        <taxon>Dikarya</taxon>
        <taxon>Ascomycota</taxon>
        <taxon>Pezizomycotina</taxon>
        <taxon>Sordariomycetes</taxon>
        <taxon>Hypocreomycetidae</taxon>
        <taxon>Hypocreales</taxon>
        <taxon>Clavicipitaceae</taxon>
        <taxon>Conoideocrella</taxon>
    </lineage>
</organism>
<keyword evidence="1" id="KW-0472">Membrane</keyword>
<keyword evidence="1" id="KW-1133">Transmembrane helix</keyword>
<gene>
    <name evidence="3" type="ORF">QQS21_002296</name>
</gene>
<dbReference type="AlphaFoldDB" id="A0AAJ0G1G9"/>
<feature type="chain" id="PRO_5042545440" evidence="2">
    <location>
        <begin position="22"/>
        <end position="222"/>
    </location>
</feature>